<dbReference type="Pfam" id="PF01915">
    <property type="entry name" value="Glyco_hydro_3_C"/>
    <property type="match status" value="1"/>
</dbReference>
<accession>A0A1M6SZE5</accession>
<gene>
    <name evidence="11" type="ORF">SAMN02745136_02660</name>
</gene>
<dbReference type="GO" id="GO:0008422">
    <property type="term" value="F:beta-glucosidase activity"/>
    <property type="evidence" value="ECO:0007669"/>
    <property type="project" value="UniProtKB-EC"/>
</dbReference>
<dbReference type="InterPro" id="IPR036962">
    <property type="entry name" value="Glyco_hydro_3_N_sf"/>
</dbReference>
<evidence type="ECO:0000256" key="1">
    <source>
        <dbReference type="ARBA" id="ARBA00000448"/>
    </source>
</evidence>
<dbReference type="AlphaFoldDB" id="A0A1M6SZE5"/>
<dbReference type="InterPro" id="IPR017853">
    <property type="entry name" value="GH"/>
</dbReference>
<keyword evidence="5 7" id="KW-0378">Hydrolase</keyword>
<dbReference type="Pfam" id="PF00933">
    <property type="entry name" value="Glyco_hydro_3"/>
    <property type="match status" value="1"/>
</dbReference>
<organism evidence="11 12">
    <name type="scientific">Anaerocolumna jejuensis DSM 15929</name>
    <dbReference type="NCBI Taxonomy" id="1121322"/>
    <lineage>
        <taxon>Bacteria</taxon>
        <taxon>Bacillati</taxon>
        <taxon>Bacillota</taxon>
        <taxon>Clostridia</taxon>
        <taxon>Lachnospirales</taxon>
        <taxon>Lachnospiraceae</taxon>
        <taxon>Anaerocolumna</taxon>
    </lineage>
</organism>
<dbReference type="RefSeq" id="WP_084124203.1">
    <property type="nucleotide sequence ID" value="NZ_FRAC01000012.1"/>
</dbReference>
<evidence type="ECO:0000256" key="3">
    <source>
        <dbReference type="ARBA" id="ARBA00012744"/>
    </source>
</evidence>
<dbReference type="Gene3D" id="3.40.50.1700">
    <property type="entry name" value="Glycoside hydrolase family 3 C-terminal domain"/>
    <property type="match status" value="1"/>
</dbReference>
<dbReference type="InterPro" id="IPR002772">
    <property type="entry name" value="Glyco_hydro_3_C"/>
</dbReference>
<evidence type="ECO:0000259" key="9">
    <source>
        <dbReference type="Pfam" id="PF00933"/>
    </source>
</evidence>
<comment type="catalytic activity">
    <reaction evidence="1">
        <text>Hydrolysis of terminal, non-reducing beta-D-glucosyl residues with release of beta-D-glucose.</text>
        <dbReference type="EC" id="3.2.1.21"/>
    </reaction>
</comment>
<evidence type="ECO:0000256" key="7">
    <source>
        <dbReference type="RuleBase" id="RU361161"/>
    </source>
</evidence>
<dbReference type="PANTHER" id="PTHR30620:SF16">
    <property type="entry name" value="LYSOSOMAL BETA GLUCOSIDASE"/>
    <property type="match status" value="1"/>
</dbReference>
<dbReference type="SUPFAM" id="SSF52279">
    <property type="entry name" value="Beta-D-glucan exohydrolase, C-terminal domain"/>
    <property type="match status" value="1"/>
</dbReference>
<name>A0A1M6SZE5_9FIRM</name>
<dbReference type="InterPro" id="IPR036881">
    <property type="entry name" value="Glyco_hydro_3_C_sf"/>
</dbReference>
<evidence type="ECO:0000256" key="5">
    <source>
        <dbReference type="ARBA" id="ARBA00022801"/>
    </source>
</evidence>
<dbReference type="InterPro" id="IPR001764">
    <property type="entry name" value="Glyco_hydro_3_N"/>
</dbReference>
<dbReference type="PROSITE" id="PS51257">
    <property type="entry name" value="PROKAR_LIPOPROTEIN"/>
    <property type="match status" value="1"/>
</dbReference>
<evidence type="ECO:0000256" key="4">
    <source>
        <dbReference type="ARBA" id="ARBA00022729"/>
    </source>
</evidence>
<dbReference type="PRINTS" id="PR00133">
    <property type="entry name" value="GLHYDRLASE3"/>
</dbReference>
<dbReference type="InterPro" id="IPR051915">
    <property type="entry name" value="Cellulose_Degrad_GH3"/>
</dbReference>
<proteinExistence type="inferred from homology"/>
<dbReference type="STRING" id="1121322.SAMN02745136_02660"/>
<keyword evidence="6 7" id="KW-0326">Glycosidase</keyword>
<dbReference type="InterPro" id="IPR019800">
    <property type="entry name" value="Glyco_hydro_3_AS"/>
</dbReference>
<evidence type="ECO:0000313" key="11">
    <source>
        <dbReference type="EMBL" id="SHK50030.1"/>
    </source>
</evidence>
<keyword evidence="12" id="KW-1185">Reference proteome</keyword>
<dbReference type="EC" id="3.2.1.21" evidence="3"/>
<keyword evidence="4" id="KW-0732">Signal</keyword>
<dbReference type="Gene3D" id="3.20.20.300">
    <property type="entry name" value="Glycoside hydrolase, family 3, N-terminal domain"/>
    <property type="match status" value="1"/>
</dbReference>
<dbReference type="SUPFAM" id="SSF51445">
    <property type="entry name" value="(Trans)glycosidases"/>
    <property type="match status" value="1"/>
</dbReference>
<feature type="domain" description="Glycoside hydrolase family 3 C-terminal" evidence="10">
    <location>
        <begin position="437"/>
        <end position="642"/>
    </location>
</feature>
<evidence type="ECO:0000313" key="12">
    <source>
        <dbReference type="Proteomes" id="UP000184386"/>
    </source>
</evidence>
<reference evidence="11 12" key="1">
    <citation type="submission" date="2016-11" db="EMBL/GenBank/DDBJ databases">
        <authorList>
            <person name="Jaros S."/>
            <person name="Januszkiewicz K."/>
            <person name="Wedrychowicz H."/>
        </authorList>
    </citation>
    <scope>NUCLEOTIDE SEQUENCE [LARGE SCALE GENOMIC DNA]</scope>
    <source>
        <strain evidence="11 12">DSM 15929</strain>
    </source>
</reference>
<feature type="region of interest" description="Disordered" evidence="8">
    <location>
        <begin position="34"/>
        <end position="55"/>
    </location>
</feature>
<evidence type="ECO:0000259" key="10">
    <source>
        <dbReference type="Pfam" id="PF01915"/>
    </source>
</evidence>
<comment type="similarity">
    <text evidence="2 7">Belongs to the glycosyl hydrolase 3 family.</text>
</comment>
<dbReference type="PROSITE" id="PS00775">
    <property type="entry name" value="GLYCOSYL_HYDROL_F3"/>
    <property type="match status" value="1"/>
</dbReference>
<evidence type="ECO:0000256" key="6">
    <source>
        <dbReference type="ARBA" id="ARBA00023295"/>
    </source>
</evidence>
<dbReference type="GO" id="GO:0009251">
    <property type="term" value="P:glucan catabolic process"/>
    <property type="evidence" value="ECO:0007669"/>
    <property type="project" value="TreeGrafter"/>
</dbReference>
<evidence type="ECO:0000256" key="2">
    <source>
        <dbReference type="ARBA" id="ARBA00005336"/>
    </source>
</evidence>
<dbReference type="PANTHER" id="PTHR30620">
    <property type="entry name" value="PERIPLASMIC BETA-GLUCOSIDASE-RELATED"/>
    <property type="match status" value="1"/>
</dbReference>
<feature type="domain" description="Glycoside hydrolase family 3 N-terminal" evidence="9">
    <location>
        <begin position="82"/>
        <end position="398"/>
    </location>
</feature>
<sequence length="646" mass="69984">MGKSKISGAALFCLAFICLLTGCTGFQNKETRKQEAKHITEEGPSATTKAAEPTKADSIDRGYLDTTKSIEVRVEILLSQMTLEEKAGQMLQAERNTVKESEVTKLALGSVLSGGGSYPGKNTLSDWNSMIHNIQAAAMKSRLGIPLLYGVDAVHGQNLIKGAVVYPHNIGLGAANDADLMYQMGAAVAEEMKLTGTLWNFAPCVAVGQDPRWGRTYESLSSDPKIVSTLSSAYLRGLQEHGVAGTAKHYVADGGTSYGSGIINGILDRGDTDISKSKLFKIHLAPYKQLVKSGVKTVMASFSSYQGTSMHENKYLLSDVLKGELGFKGFVVSDWEAVKDLEGDSFEEKIAFAVNAGVDMLMEPYDYAKAIDGIVANVNKGTVAMARIDDAVKRILRVKFEMGLFEDPYMEKLNHQVTELGSDEYKGLAKQLVEKSLVLLKNKKNILPLKQGTTIFVTGPAADDMGVQCGGWMSTWQGLSDKDGKKAAEGTTILEGLEEYAEQYDLNIITDKDKAGEADVVILAIGEIPYAEYEGDTRDLSITGVKGLEENKESIKFAKSLGKPTVALIVAGRNVLISNHVKNWDSIVMCYLPGTQGDGIASVLTGETNFTGKLSMPYYKSIKDIGKKDAEYLYPLGYGLTYKSKK</sequence>
<dbReference type="OrthoDB" id="9805821at2"/>
<protein>
    <recommendedName>
        <fullName evidence="3">beta-glucosidase</fullName>
        <ecNumber evidence="3">3.2.1.21</ecNumber>
    </recommendedName>
</protein>
<dbReference type="EMBL" id="FRAC01000012">
    <property type="protein sequence ID" value="SHK50030.1"/>
    <property type="molecule type" value="Genomic_DNA"/>
</dbReference>
<evidence type="ECO:0000256" key="8">
    <source>
        <dbReference type="SAM" id="MobiDB-lite"/>
    </source>
</evidence>
<dbReference type="Proteomes" id="UP000184386">
    <property type="component" value="Unassembled WGS sequence"/>
</dbReference>